<comment type="caution">
    <text evidence="6">The sequence shown here is derived from an EMBL/GenBank/DDBJ whole genome shotgun (WGS) entry which is preliminary data.</text>
</comment>
<evidence type="ECO:0000256" key="1">
    <source>
        <dbReference type="ARBA" id="ARBA00005083"/>
    </source>
</evidence>
<evidence type="ECO:0000259" key="5">
    <source>
        <dbReference type="PROSITE" id="PS51387"/>
    </source>
</evidence>
<dbReference type="PANTHER" id="PTHR43762:SF1">
    <property type="entry name" value="D-ARABINONO-1,4-LACTONE OXIDASE"/>
    <property type="match status" value="1"/>
</dbReference>
<dbReference type="PANTHER" id="PTHR43762">
    <property type="entry name" value="L-GULONOLACTONE OXIDASE"/>
    <property type="match status" value="1"/>
</dbReference>
<dbReference type="GO" id="GO:0005739">
    <property type="term" value="C:mitochondrion"/>
    <property type="evidence" value="ECO:0007669"/>
    <property type="project" value="TreeGrafter"/>
</dbReference>
<organism evidence="6 7">
    <name type="scientific">Mycena sanguinolenta</name>
    <dbReference type="NCBI Taxonomy" id="230812"/>
    <lineage>
        <taxon>Eukaryota</taxon>
        <taxon>Fungi</taxon>
        <taxon>Dikarya</taxon>
        <taxon>Basidiomycota</taxon>
        <taxon>Agaricomycotina</taxon>
        <taxon>Agaricomycetes</taxon>
        <taxon>Agaricomycetidae</taxon>
        <taxon>Agaricales</taxon>
        <taxon>Marasmiineae</taxon>
        <taxon>Mycenaceae</taxon>
        <taxon>Mycena</taxon>
    </lineage>
</organism>
<dbReference type="Gene3D" id="3.30.70.2520">
    <property type="match status" value="1"/>
</dbReference>
<dbReference type="GO" id="GO:0071949">
    <property type="term" value="F:FAD binding"/>
    <property type="evidence" value="ECO:0007669"/>
    <property type="project" value="InterPro"/>
</dbReference>
<comment type="pathway">
    <text evidence="1">Cofactor biosynthesis; D-erythroascorbate biosynthesis; dehydro-D-arabinono-1,4-lactone from D-arabinose: step 2/2.</text>
</comment>
<dbReference type="EMBL" id="JACAZH010000024">
    <property type="protein sequence ID" value="KAF7342750.1"/>
    <property type="molecule type" value="Genomic_DNA"/>
</dbReference>
<dbReference type="InterPro" id="IPR016166">
    <property type="entry name" value="FAD-bd_PCMH"/>
</dbReference>
<dbReference type="InterPro" id="IPR016167">
    <property type="entry name" value="FAD-bd_PCMH_sub1"/>
</dbReference>
<dbReference type="InterPro" id="IPR010031">
    <property type="entry name" value="FAD_lactone_oxidase-like"/>
</dbReference>
<dbReference type="InterPro" id="IPR007173">
    <property type="entry name" value="ALO_C"/>
</dbReference>
<dbReference type="Proteomes" id="UP000623467">
    <property type="component" value="Unassembled WGS sequence"/>
</dbReference>
<evidence type="ECO:0000313" key="6">
    <source>
        <dbReference type="EMBL" id="KAF7342750.1"/>
    </source>
</evidence>
<dbReference type="InterPro" id="IPR016169">
    <property type="entry name" value="FAD-bd_PCMH_sub2"/>
</dbReference>
<evidence type="ECO:0000256" key="2">
    <source>
        <dbReference type="ARBA" id="ARBA00013136"/>
    </source>
</evidence>
<keyword evidence="3" id="KW-0560">Oxidoreductase</keyword>
<dbReference type="Gene3D" id="3.30.465.10">
    <property type="match status" value="1"/>
</dbReference>
<evidence type="ECO:0000256" key="3">
    <source>
        <dbReference type="ARBA" id="ARBA00023002"/>
    </source>
</evidence>
<dbReference type="SUPFAM" id="SSF56176">
    <property type="entry name" value="FAD-binding/transporter-associated domain-like"/>
    <property type="match status" value="1"/>
</dbReference>
<dbReference type="OrthoDB" id="610608at2759"/>
<dbReference type="Pfam" id="PF01565">
    <property type="entry name" value="FAD_binding_4"/>
    <property type="match status" value="1"/>
</dbReference>
<keyword evidence="7" id="KW-1185">Reference proteome</keyword>
<dbReference type="UniPathway" id="UPA00771">
    <property type="reaction ID" value="UER00766"/>
</dbReference>
<dbReference type="PROSITE" id="PS51387">
    <property type="entry name" value="FAD_PCMH"/>
    <property type="match status" value="1"/>
</dbReference>
<dbReference type="Pfam" id="PF04030">
    <property type="entry name" value="ALO"/>
    <property type="match status" value="1"/>
</dbReference>
<protein>
    <recommendedName>
        <fullName evidence="2">D-arabinono-1,4-lactone oxidase</fullName>
        <ecNumber evidence="2">1.1.3.37</ecNumber>
    </recommendedName>
    <alternativeName>
        <fullName evidence="4">L-galactono-gamma-lactone oxidase</fullName>
    </alternativeName>
</protein>
<feature type="domain" description="FAD-binding PCMH-type" evidence="5">
    <location>
        <begin position="39"/>
        <end position="209"/>
    </location>
</feature>
<dbReference type="GO" id="GO:0003885">
    <property type="term" value="F:D-arabinono-1,4-lactone oxidase activity"/>
    <property type="evidence" value="ECO:0007669"/>
    <property type="project" value="UniProtKB-EC"/>
</dbReference>
<dbReference type="Gene3D" id="3.30.43.10">
    <property type="entry name" value="Uridine Diphospho-n-acetylenolpyruvylglucosamine Reductase, domain 2"/>
    <property type="match status" value="1"/>
</dbReference>
<evidence type="ECO:0000313" key="7">
    <source>
        <dbReference type="Proteomes" id="UP000623467"/>
    </source>
</evidence>
<gene>
    <name evidence="6" type="ORF">MSAN_01990200</name>
</gene>
<accession>A0A8H6XJJ5</accession>
<evidence type="ECO:0000256" key="4">
    <source>
        <dbReference type="ARBA" id="ARBA00033418"/>
    </source>
</evidence>
<dbReference type="PIRSF" id="PIRSF000136">
    <property type="entry name" value="LGO_GLO"/>
    <property type="match status" value="1"/>
</dbReference>
<proteinExistence type="predicted"/>
<name>A0A8H6XJJ5_9AGAR</name>
<dbReference type="GO" id="GO:0016020">
    <property type="term" value="C:membrane"/>
    <property type="evidence" value="ECO:0007669"/>
    <property type="project" value="InterPro"/>
</dbReference>
<dbReference type="EC" id="1.1.3.37" evidence="2"/>
<dbReference type="InterPro" id="IPR036318">
    <property type="entry name" value="FAD-bd_PCMH-like_sf"/>
</dbReference>
<dbReference type="AlphaFoldDB" id="A0A8H6XJJ5"/>
<reference evidence="6" key="1">
    <citation type="submission" date="2020-05" db="EMBL/GenBank/DDBJ databases">
        <title>Mycena genomes resolve the evolution of fungal bioluminescence.</title>
        <authorList>
            <person name="Tsai I.J."/>
        </authorList>
    </citation>
    <scope>NUCLEOTIDE SEQUENCE</scope>
    <source>
        <strain evidence="6">160909Yilan</strain>
    </source>
</reference>
<dbReference type="InterPro" id="IPR006094">
    <property type="entry name" value="Oxid_FAD_bind_N"/>
</dbReference>
<sequence>MATPATQAFQRRDADDMLTSITVPSTSARSRFINWGLSYECQPLAIFEPESEQHCELVLEFARKEGRVLRVIGVGHSPSDLACTTDFMLRMTKLNKLLEVNMEKLYVVVQAGITLTDLHVELGKHGLAMRNLGSISDQTLGGIVATASHGSGIGYKVMSADVAALTLLLADGSRVTCSRQEHTDLFMASLCGLGSTGIILTVQLEVERAFRLKDVQCSRTFEDVVEHLDEIVRSAQHVRFWWIAATHTVKCSVVNRTQEAKLPPIPWFWSSLVAYHFVQFFLFVGRYFLYVNTLTGRFVAWLANANVTLIDDSHTIFNVECRYPQHTTEWAIPFRNAPACLRALHDWMDIEAADPKGLRPHFPFELRFSAPDDIWLSPSFGQETCWIGIAQYKPYDLNVPYRRLFARYETIVAAHGGRPHWAKAHPFAPATLRKLYPHFDDFAAYSWRGGGPQGIQGAGGVRANGAGTRQVRTDTLVDLHRCRSWLQSKLTAEMMEDMVWMRQVQGLNSAAAITNQNPLML</sequence>